<gene>
    <name evidence="2" type="primary">LOC117566549</name>
</gene>
<evidence type="ECO:0000313" key="2">
    <source>
        <dbReference type="RefSeq" id="XP_034101982.1"/>
    </source>
</evidence>
<dbReference type="RefSeq" id="XP_034101982.1">
    <property type="nucleotide sequence ID" value="XM_034246091.2"/>
</dbReference>
<keyword evidence="1" id="KW-1185">Reference proteome</keyword>
<proteinExistence type="predicted"/>
<protein>
    <submittedName>
        <fullName evidence="2">Uncharacterized protein LOC117566549</fullName>
    </submittedName>
</protein>
<dbReference type="GeneID" id="117566549"/>
<evidence type="ECO:0000313" key="1">
    <source>
        <dbReference type="Proteomes" id="UP000515160"/>
    </source>
</evidence>
<dbReference type="OrthoDB" id="6021743at2759"/>
<name>A0A6P8XX56_DROAB</name>
<dbReference type="AlphaFoldDB" id="A0A6P8XX56"/>
<reference evidence="2" key="1">
    <citation type="submission" date="2025-08" db="UniProtKB">
        <authorList>
            <consortium name="RefSeq"/>
        </authorList>
    </citation>
    <scope>IDENTIFICATION</scope>
    <source>
        <strain evidence="2">15112-1751.03</strain>
        <tissue evidence="2">Whole Adult</tissue>
    </source>
</reference>
<organism evidence="1 2">
    <name type="scientific">Drosophila albomicans</name>
    <name type="common">Fruit fly</name>
    <dbReference type="NCBI Taxonomy" id="7291"/>
    <lineage>
        <taxon>Eukaryota</taxon>
        <taxon>Metazoa</taxon>
        <taxon>Ecdysozoa</taxon>
        <taxon>Arthropoda</taxon>
        <taxon>Hexapoda</taxon>
        <taxon>Insecta</taxon>
        <taxon>Pterygota</taxon>
        <taxon>Neoptera</taxon>
        <taxon>Endopterygota</taxon>
        <taxon>Diptera</taxon>
        <taxon>Brachycera</taxon>
        <taxon>Muscomorpha</taxon>
        <taxon>Ephydroidea</taxon>
        <taxon>Drosophilidae</taxon>
        <taxon>Drosophila</taxon>
    </lineage>
</organism>
<accession>A0A6P8XX56</accession>
<dbReference type="Proteomes" id="UP000515160">
    <property type="component" value="Chromosome 3"/>
</dbReference>
<sequence>MRKTTETSTGDEKADIVLKFQQLARDDLRQDNARDFICHTTDGDRIALIGSKTELITLELIDRINYQMPLPYVVAGFELNTKARPLDKLVQQVNVEHIYNSCNALEVQQLSLDPCYGSGISTQEVADATLLAAKWSPQPLPNGNMVLAFLNSYGSLELVTKKAQQPFWHYYEQHDISAIFRDELQPPFEVAPDKIDTFRRYQAFIDRSWITMFAWRSLESDNGNHVLVLGTAVGSLWTLSLSGDAQTVQAYRELHTLLDRICYMHVFEDLLLVGDISGQVHLYRFNENDEGGMELVKPLWLRPDQMALQQAVITRCDERKCYYIACCKGAHLLVWCMPQLPGGENWLETRFLVGGIKITGFSSIGNSSYVLGTARGPLYRIELQHKAAQLSVSKQLIEIDDVENFGAMGIFNSPHSNLLTLLFVRNKEYMLDNKLLRRELTVYVGKLSKDDSLAKLTELLSNNEPINRYKDLLSDVRLQIFNRHDMEKFIKFGSCESLVVGELVTLMQQQQLQLKYHVMDALQHVQQYQTKEYCEMEMKLLLSILTITHIRLRLQYLTGLTKLTPFQTKASQCQLQEMLRIKQQLEELLVKEQPINTTIKRFLDLIEVHFSAVQQKLGKPPKLDANQESKRCCISFVELLPELETHYCTLCGRQALMEQQLLLELYEPGSRLVCPYCHGAFIMELCDA</sequence>